<feature type="region of interest" description="Disordered" evidence="1">
    <location>
        <begin position="97"/>
        <end position="132"/>
    </location>
</feature>
<proteinExistence type="predicted"/>
<keyword evidence="3" id="KW-1185">Reference proteome</keyword>
<keyword evidence="2" id="KW-0808">Transferase</keyword>
<name>A0A5A7P910_STRAF</name>
<gene>
    <name evidence="2" type="ORF">STAS_05200</name>
</gene>
<evidence type="ECO:0000256" key="1">
    <source>
        <dbReference type="SAM" id="MobiDB-lite"/>
    </source>
</evidence>
<dbReference type="AlphaFoldDB" id="A0A5A7P910"/>
<evidence type="ECO:0000313" key="3">
    <source>
        <dbReference type="Proteomes" id="UP000325081"/>
    </source>
</evidence>
<dbReference type="EMBL" id="BKCP01003669">
    <property type="protein sequence ID" value="GER29343.1"/>
    <property type="molecule type" value="Genomic_DNA"/>
</dbReference>
<sequence length="351" mass="37523">MISAIKRGKGLIHVYLALEIKRKRRWFDFGLDFLVELGWGLFGAGFSNFGELYVNLCKCGSWSLNITFYIASSLKTGFVGETRWEHKQEADLHAAISPADNNSTRPPSAPPSQAGPQRKSTAPSVPKDDDEPTLLAAADTNLPASASQYTDDFPFSPGPVLLLFGPLSRPGTSFGPLVPGEFMVGDTYIESALDGLRFTASGLLRLLRLRAHMSALARLGGYELFPVPAFGSGSWGLLGLEPTGRRMEDEARALAPALWASVESSLASFHALIRIGRWAARLPLSGCGASGSTVDGARPGSRELLPLMAVTAELVGEEGKLCWSPASTEGPGASLCVLIATTYSYVVIPYT</sequence>
<comment type="caution">
    <text evidence="2">The sequence shown here is derived from an EMBL/GenBank/DDBJ whole genome shotgun (WGS) entry which is preliminary data.</text>
</comment>
<reference evidence="2" key="1">
    <citation type="journal article" date="2019" name="Curr. Biol.">
        <title>Genome Sequence of Striga asiatica Provides Insight into the Evolution of Plant Parasitism.</title>
        <authorList>
            <person name="Yoshida S."/>
            <person name="Kim S."/>
            <person name="Wafula E.K."/>
            <person name="Tanskanen J."/>
            <person name="Kim Y."/>
            <person name="Honaas L."/>
            <person name="Yang Z."/>
            <person name="Spallek T."/>
            <person name="Conn C.E."/>
            <person name="Ichihashi Y."/>
            <person name="Cheong K."/>
            <person name="Cui S."/>
            <person name="Der J.P."/>
            <person name="Gundlach H."/>
            <person name="Jiao Y."/>
            <person name="Hori C."/>
            <person name="Ishida J.K."/>
            <person name="Kasahara H."/>
            <person name="Kiba T."/>
            <person name="Kim M."/>
            <person name="Koo N."/>
            <person name="Laohavisit A."/>
            <person name="Lee Y."/>
            <person name="Lumba S."/>
            <person name="Mccourt P."/>
            <person name="Mortimer J.C."/>
            <person name="Mutuku J.M."/>
            <person name="Nomura T."/>
            <person name="Sasaki-sekimoto Y."/>
            <person name="Seto Y."/>
            <person name="Wang Y."/>
            <person name="Wakatake T."/>
            <person name="Sakakibara H."/>
            <person name="Demura T."/>
            <person name="Yamaguchi S."/>
            <person name="Yoneyama K."/>
            <person name="Manabe R."/>
            <person name="Nelson D.C."/>
            <person name="Schulman A.H."/>
            <person name="Timko M.P."/>
            <person name="Depamphilis C.W."/>
            <person name="Choi D."/>
            <person name="Shirasu K."/>
        </authorList>
    </citation>
    <scope>NUCLEOTIDE SEQUENCE [LARGE SCALE GENOMIC DNA]</scope>
    <source>
        <strain evidence="2">UVA1</strain>
    </source>
</reference>
<protein>
    <submittedName>
        <fullName evidence="2">3-phosphoshikimate 1-carboxyvinyltransferase</fullName>
    </submittedName>
</protein>
<evidence type="ECO:0000313" key="2">
    <source>
        <dbReference type="EMBL" id="GER29343.1"/>
    </source>
</evidence>
<accession>A0A5A7P910</accession>
<organism evidence="2 3">
    <name type="scientific">Striga asiatica</name>
    <name type="common">Asiatic witchweed</name>
    <name type="synonym">Buchnera asiatica</name>
    <dbReference type="NCBI Taxonomy" id="4170"/>
    <lineage>
        <taxon>Eukaryota</taxon>
        <taxon>Viridiplantae</taxon>
        <taxon>Streptophyta</taxon>
        <taxon>Embryophyta</taxon>
        <taxon>Tracheophyta</taxon>
        <taxon>Spermatophyta</taxon>
        <taxon>Magnoliopsida</taxon>
        <taxon>eudicotyledons</taxon>
        <taxon>Gunneridae</taxon>
        <taxon>Pentapetalae</taxon>
        <taxon>asterids</taxon>
        <taxon>lamiids</taxon>
        <taxon>Lamiales</taxon>
        <taxon>Orobanchaceae</taxon>
        <taxon>Buchnereae</taxon>
        <taxon>Striga</taxon>
    </lineage>
</organism>
<dbReference type="Proteomes" id="UP000325081">
    <property type="component" value="Unassembled WGS sequence"/>
</dbReference>
<dbReference type="GO" id="GO:0016740">
    <property type="term" value="F:transferase activity"/>
    <property type="evidence" value="ECO:0007669"/>
    <property type="project" value="UniProtKB-KW"/>
</dbReference>